<dbReference type="AlphaFoldDB" id="A0A1J4RSU3"/>
<comment type="caution">
    <text evidence="2">The sequence shown here is derived from an EMBL/GenBank/DDBJ whole genome shotgun (WGS) entry which is preliminary data.</text>
</comment>
<proteinExistence type="predicted"/>
<dbReference type="InterPro" id="IPR001279">
    <property type="entry name" value="Metallo-B-lactamas"/>
</dbReference>
<accession>A0A1J4RSU3</accession>
<feature type="domain" description="Metallo-beta-lactamase" evidence="1">
    <location>
        <begin position="41"/>
        <end position="241"/>
    </location>
</feature>
<dbReference type="InterPro" id="IPR035681">
    <property type="entry name" value="ComA-like_MBL"/>
</dbReference>
<name>A0A1J4RSU3_9BACT</name>
<reference evidence="2 3" key="1">
    <citation type="journal article" date="2016" name="Environ. Microbiol.">
        <title>Genomic resolution of a cold subsurface aquifer community provides metabolic insights for novel microbes adapted to high CO concentrations.</title>
        <authorList>
            <person name="Probst A.J."/>
            <person name="Castelle C.J."/>
            <person name="Singh A."/>
            <person name="Brown C.T."/>
            <person name="Anantharaman K."/>
            <person name="Sharon I."/>
            <person name="Hug L.A."/>
            <person name="Burstein D."/>
            <person name="Emerson J.B."/>
            <person name="Thomas B.C."/>
            <person name="Banfield J.F."/>
        </authorList>
    </citation>
    <scope>NUCLEOTIDE SEQUENCE [LARGE SCALE GENOMIC DNA]</scope>
    <source>
        <strain evidence="2">CG1_02_42_45</strain>
    </source>
</reference>
<dbReference type="CDD" id="cd07731">
    <property type="entry name" value="ComA-like_MBL-fold"/>
    <property type="match status" value="1"/>
</dbReference>
<evidence type="ECO:0000259" key="1">
    <source>
        <dbReference type="Pfam" id="PF00753"/>
    </source>
</evidence>
<evidence type="ECO:0000313" key="3">
    <source>
        <dbReference type="Proteomes" id="UP000182753"/>
    </source>
</evidence>
<dbReference type="Proteomes" id="UP000182753">
    <property type="component" value="Unassembled WGS sequence"/>
</dbReference>
<organism evidence="2 3">
    <name type="scientific">Candidatus Berkelbacteria bacterium CG1_02_42_45</name>
    <dbReference type="NCBI Taxonomy" id="1805036"/>
    <lineage>
        <taxon>Bacteria</taxon>
        <taxon>Candidatus Berkelbacteria</taxon>
    </lineage>
</organism>
<dbReference type="PANTHER" id="PTHR30619:SF1">
    <property type="entry name" value="RECOMBINATION PROTEIN 2"/>
    <property type="match status" value="1"/>
</dbReference>
<protein>
    <recommendedName>
        <fullName evidence="1">Metallo-beta-lactamase domain-containing protein</fullName>
    </recommendedName>
</protein>
<gene>
    <name evidence="2" type="ORF">AUJ40_02815</name>
</gene>
<sequence>MGKKINSIKIYFLIFLAFLAIAIWTVYFKEPDNNLHIFVLNVGQGDAILIQKGDYQILVDGGPDSKVISELGKVMPVEDQEIEEVILSHPHADHVSGLIEVLKRYKVDKVGYNGIDYNSGVYRDFLAEIKDKNIPTEIPMINKIESVFDQGKITFLWPGNNAQGYKDNLNNTSEVFRFDYGSFSALLPGDCEIECWQGIIANNKNLIANVVFLKVAHHGSKNGTTEENISIINPKIAAISLAKDNKFSFPHKQTLELLQKIGADIYRTDLNSTIDISTDGEHWWKK</sequence>
<dbReference type="Pfam" id="PF00753">
    <property type="entry name" value="Lactamase_B"/>
    <property type="match status" value="1"/>
</dbReference>
<dbReference type="Gene3D" id="3.60.15.10">
    <property type="entry name" value="Ribonuclease Z/Hydroxyacylglutathione hydrolase-like"/>
    <property type="match status" value="1"/>
</dbReference>
<dbReference type="EMBL" id="MNUJ01000055">
    <property type="protein sequence ID" value="OIN88966.1"/>
    <property type="molecule type" value="Genomic_DNA"/>
</dbReference>
<dbReference type="InterPro" id="IPR052159">
    <property type="entry name" value="Competence_DNA_uptake"/>
</dbReference>
<evidence type="ECO:0000313" key="2">
    <source>
        <dbReference type="EMBL" id="OIN88966.1"/>
    </source>
</evidence>
<dbReference type="InterPro" id="IPR036866">
    <property type="entry name" value="RibonucZ/Hydroxyglut_hydro"/>
</dbReference>
<dbReference type="PANTHER" id="PTHR30619">
    <property type="entry name" value="DNA INTERNALIZATION/COMPETENCE PROTEIN COMEC/REC2"/>
    <property type="match status" value="1"/>
</dbReference>
<dbReference type="SUPFAM" id="SSF56281">
    <property type="entry name" value="Metallo-hydrolase/oxidoreductase"/>
    <property type="match status" value="1"/>
</dbReference>